<dbReference type="PROSITE" id="PS51257">
    <property type="entry name" value="PROKAR_LIPOPROTEIN"/>
    <property type="match status" value="1"/>
</dbReference>
<accession>A0A6N6NM33</accession>
<gene>
    <name evidence="2" type="ORF">F8C90_04775</name>
</gene>
<dbReference type="GeneID" id="98657718"/>
<dbReference type="AlphaFoldDB" id="A0A6N6NM33"/>
<comment type="caution">
    <text evidence="2">The sequence shown here is derived from an EMBL/GenBank/DDBJ whole genome shotgun (WGS) entry which is preliminary data.</text>
</comment>
<feature type="signal peptide" evidence="1">
    <location>
        <begin position="1"/>
        <end position="24"/>
    </location>
</feature>
<name>A0A6N6NM33_9ACTN</name>
<dbReference type="EMBL" id="WAJR01000008">
    <property type="protein sequence ID" value="KAB1640901.1"/>
    <property type="molecule type" value="Genomic_DNA"/>
</dbReference>
<keyword evidence="1" id="KW-0732">Signal</keyword>
<dbReference type="OrthoDB" id="287587at2"/>
<evidence type="ECO:0000313" key="3">
    <source>
        <dbReference type="Proteomes" id="UP000468668"/>
    </source>
</evidence>
<evidence type="ECO:0000313" key="2">
    <source>
        <dbReference type="EMBL" id="KAB1640901.1"/>
    </source>
</evidence>
<evidence type="ECO:0000256" key="1">
    <source>
        <dbReference type="SAM" id="SignalP"/>
    </source>
</evidence>
<dbReference type="RefSeq" id="WP_158049319.1">
    <property type="nucleotide sequence ID" value="NZ_WAJR01000008.1"/>
</dbReference>
<protein>
    <submittedName>
        <fullName evidence="2">Uncharacterized protein</fullName>
    </submittedName>
</protein>
<organism evidence="2 3">
    <name type="scientific">Ellagibacter isourolithinifaciens</name>
    <dbReference type="NCBI Taxonomy" id="2137581"/>
    <lineage>
        <taxon>Bacteria</taxon>
        <taxon>Bacillati</taxon>
        <taxon>Actinomycetota</taxon>
        <taxon>Coriobacteriia</taxon>
        <taxon>Eggerthellales</taxon>
        <taxon>Eggerthellaceae</taxon>
        <taxon>Ellagibacter</taxon>
    </lineage>
</organism>
<proteinExistence type="predicted"/>
<reference evidence="2 3" key="1">
    <citation type="submission" date="2019-09" db="EMBL/GenBank/DDBJ databases">
        <title>Whole genome shotgun sequencing (WGS) of Ellagibacter isourolithinifaciens DSM 104140(T) and Adlercreutzia muris DSM 29508(T).</title>
        <authorList>
            <person name="Stoll D.A."/>
            <person name="Danylec N."/>
            <person name="Huch M."/>
        </authorList>
    </citation>
    <scope>NUCLEOTIDE SEQUENCE [LARGE SCALE GENOMIC DNA]</scope>
    <source>
        <strain evidence="2 3">DSM 104140</strain>
    </source>
</reference>
<keyword evidence="3" id="KW-1185">Reference proteome</keyword>
<dbReference type="Proteomes" id="UP000468668">
    <property type="component" value="Unassembled WGS sequence"/>
</dbReference>
<feature type="chain" id="PRO_5039085042" evidence="1">
    <location>
        <begin position="25"/>
        <end position="287"/>
    </location>
</feature>
<sequence length="287" mass="30260">MNISRRVFTTLAALALACSFSGYAGQAQSSDSSGASSSSDSEAAEANSKEAVLHVSALSAACSFDSLRDDSDLIAEGRYLGKSDPILVIPVVGGIDAAMYYTDYYFEVDNVFKGEALTDDAASRGSSVISVRMKGGAGDRVAVVNDDAPELEEGSSYLLFLYRVLDGLDGNTEGNHYYSFGDKLGIWEKDSAGNFANAEVGSVSADSLAVMPISDAAPASEQNLASEDAMIDDVRALYNEGQIDKKTLDAYEELYSASRNGFATVGTDDDVRAFEEAMVESSASQSS</sequence>